<dbReference type="EMBL" id="GEDC01015517">
    <property type="protein sequence ID" value="JAS21781.1"/>
    <property type="molecule type" value="Transcribed_RNA"/>
</dbReference>
<evidence type="ECO:0000313" key="2">
    <source>
        <dbReference type="EMBL" id="JAS21781.1"/>
    </source>
</evidence>
<dbReference type="AlphaFoldDB" id="A0A1B6D7X6"/>
<protein>
    <submittedName>
        <fullName evidence="2">Uncharacterized protein</fullName>
    </submittedName>
</protein>
<feature type="compositionally biased region" description="Polar residues" evidence="1">
    <location>
        <begin position="26"/>
        <end position="43"/>
    </location>
</feature>
<proteinExistence type="predicted"/>
<gene>
    <name evidence="2" type="ORF">g.45383</name>
</gene>
<feature type="non-terminal residue" evidence="2">
    <location>
        <position position="1"/>
    </location>
</feature>
<reference evidence="2" key="1">
    <citation type="submission" date="2015-12" db="EMBL/GenBank/DDBJ databases">
        <title>De novo transcriptome assembly of four potential Pierce s Disease insect vectors from Arizona vineyards.</title>
        <authorList>
            <person name="Tassone E.E."/>
        </authorList>
    </citation>
    <scope>NUCLEOTIDE SEQUENCE</scope>
</reference>
<name>A0A1B6D7X6_9HEMI</name>
<feature type="compositionally biased region" description="Low complexity" evidence="1">
    <location>
        <begin position="57"/>
        <end position="74"/>
    </location>
</feature>
<evidence type="ECO:0000256" key="1">
    <source>
        <dbReference type="SAM" id="MobiDB-lite"/>
    </source>
</evidence>
<feature type="compositionally biased region" description="Polar residues" evidence="1">
    <location>
        <begin position="75"/>
        <end position="92"/>
    </location>
</feature>
<sequence>LPPDKPPKEFKSTQNTARNKQDTRSIKSPTVNNIQVISGVSSSKSHKNYDPHPLLHYSNPTNSYLSTTSSLSTLQNKPSLELPTSSPNSQNYKLPFFSPLGQPNLIPPQATSK</sequence>
<organism evidence="2">
    <name type="scientific">Clastoptera arizonana</name>
    <name type="common">Arizona spittle bug</name>
    <dbReference type="NCBI Taxonomy" id="38151"/>
    <lineage>
        <taxon>Eukaryota</taxon>
        <taxon>Metazoa</taxon>
        <taxon>Ecdysozoa</taxon>
        <taxon>Arthropoda</taxon>
        <taxon>Hexapoda</taxon>
        <taxon>Insecta</taxon>
        <taxon>Pterygota</taxon>
        <taxon>Neoptera</taxon>
        <taxon>Paraneoptera</taxon>
        <taxon>Hemiptera</taxon>
        <taxon>Auchenorrhyncha</taxon>
        <taxon>Cercopoidea</taxon>
        <taxon>Clastopteridae</taxon>
        <taxon>Clastoptera</taxon>
    </lineage>
</organism>
<accession>A0A1B6D7X6</accession>
<feature type="region of interest" description="Disordered" evidence="1">
    <location>
        <begin position="1"/>
        <end position="113"/>
    </location>
</feature>
<feature type="compositionally biased region" description="Basic and acidic residues" evidence="1">
    <location>
        <begin position="1"/>
        <end position="11"/>
    </location>
</feature>
<feature type="non-terminal residue" evidence="2">
    <location>
        <position position="113"/>
    </location>
</feature>